<sequence length="306" mass="32808">MSNPAPAPADTAPDAPAPERQALQQALAGLLDSVAQLGVARGVPVAEVEELLRQAYVRRAAQAHPGLPEHRKVSRISTTTGLHRREVARLVQLLAEPAAEAPRPRARSLASEVFTHWRTQPPFRGADGEPCVLPRLGPAPSFEALAQAVTRNVHARSLLDELCRLGVARWDVQADTVAVVREGFVPGNDETQSLAFLGDNVGDHLRAAVQNVLGGDNRQHFEQAVFASGLSAASVASVRPVVRAQWQALLQALVPLLEAHVEHDGALDPPPQGRLRVGLYTYQEGAAAEPPVPPLEPVRARARRKG</sequence>
<organism evidence="2 3">
    <name type="scientific">Rubrivivax rivuli</name>
    <dbReference type="NCBI Taxonomy" id="1862385"/>
    <lineage>
        <taxon>Bacteria</taxon>
        <taxon>Pseudomonadati</taxon>
        <taxon>Pseudomonadota</taxon>
        <taxon>Betaproteobacteria</taxon>
        <taxon>Burkholderiales</taxon>
        <taxon>Sphaerotilaceae</taxon>
        <taxon>Rubrivivax</taxon>
    </lineage>
</organism>
<dbReference type="AlphaFoldDB" id="A0A437RD11"/>
<accession>A0A437RD11</accession>
<comment type="caution">
    <text evidence="2">The sequence shown here is derived from an EMBL/GenBank/DDBJ whole genome shotgun (WGS) entry which is preliminary data.</text>
</comment>
<name>A0A437RD11_9BURK</name>
<evidence type="ECO:0000313" key="2">
    <source>
        <dbReference type="EMBL" id="RVU44643.1"/>
    </source>
</evidence>
<proteinExistence type="predicted"/>
<evidence type="ECO:0000313" key="3">
    <source>
        <dbReference type="Proteomes" id="UP000285575"/>
    </source>
</evidence>
<reference evidence="2 3" key="1">
    <citation type="submission" date="2019-01" db="EMBL/GenBank/DDBJ databases">
        <authorList>
            <person name="Chen W.-M."/>
        </authorList>
    </citation>
    <scope>NUCLEOTIDE SEQUENCE [LARGE SCALE GENOMIC DNA]</scope>
    <source>
        <strain evidence="2 3">KYPY4</strain>
    </source>
</reference>
<protein>
    <submittedName>
        <fullName evidence="2">Uncharacterized protein</fullName>
    </submittedName>
</protein>
<dbReference type="Pfam" id="PF20112">
    <property type="entry name" value="DUF6502"/>
    <property type="match status" value="1"/>
</dbReference>
<gene>
    <name evidence="2" type="ORF">EOE66_18500</name>
</gene>
<dbReference type="RefSeq" id="WP_128230189.1">
    <property type="nucleotide sequence ID" value="NZ_SACR01000005.1"/>
</dbReference>
<dbReference type="OrthoDB" id="6356376at2"/>
<keyword evidence="3" id="KW-1185">Reference proteome</keyword>
<dbReference type="EMBL" id="SACR01000005">
    <property type="protein sequence ID" value="RVU44643.1"/>
    <property type="molecule type" value="Genomic_DNA"/>
</dbReference>
<evidence type="ECO:0000256" key="1">
    <source>
        <dbReference type="SAM" id="MobiDB-lite"/>
    </source>
</evidence>
<feature type="region of interest" description="Disordered" evidence="1">
    <location>
        <begin position="286"/>
        <end position="306"/>
    </location>
</feature>
<dbReference type="InterPro" id="IPR045445">
    <property type="entry name" value="DUF6502"/>
</dbReference>
<dbReference type="Proteomes" id="UP000285575">
    <property type="component" value="Unassembled WGS sequence"/>
</dbReference>